<dbReference type="RefSeq" id="WP_213364787.1">
    <property type="nucleotide sequence ID" value="NZ_BSFM01000014.1"/>
</dbReference>
<reference evidence="2" key="2">
    <citation type="submission" date="2023-01" db="EMBL/GenBank/DDBJ databases">
        <authorList>
            <person name="Sun Q."/>
            <person name="Evtushenko L."/>
        </authorList>
    </citation>
    <scope>NUCLEOTIDE SEQUENCE</scope>
    <source>
        <strain evidence="2">VKM B-2789</strain>
    </source>
</reference>
<reference evidence="2" key="1">
    <citation type="journal article" date="2014" name="Int. J. Syst. Evol. Microbiol.">
        <title>Complete genome sequence of Corynebacterium casei LMG S-19264T (=DSM 44701T), isolated from a smear-ripened cheese.</title>
        <authorList>
            <consortium name="US DOE Joint Genome Institute (JGI-PGF)"/>
            <person name="Walter F."/>
            <person name="Albersmeier A."/>
            <person name="Kalinowski J."/>
            <person name="Ruckert C."/>
        </authorList>
    </citation>
    <scope>NUCLEOTIDE SEQUENCE</scope>
    <source>
        <strain evidence="2">VKM B-2789</strain>
    </source>
</reference>
<feature type="domain" description="DUF1214" evidence="1">
    <location>
        <begin position="72"/>
        <end position="168"/>
    </location>
</feature>
<proteinExistence type="predicted"/>
<name>A0A9W6NBW6_9HYPH</name>
<accession>A0A9W6NBW6</accession>
<dbReference type="AlphaFoldDB" id="A0A9W6NBW6"/>
<protein>
    <submittedName>
        <fullName evidence="2">Membrane protein</fullName>
    </submittedName>
</protein>
<dbReference type="Gene3D" id="2.60.120.600">
    <property type="entry name" value="Domain of unknown function DUF1214, C-terminal domain"/>
    <property type="match status" value="1"/>
</dbReference>
<evidence type="ECO:0000313" key="3">
    <source>
        <dbReference type="Proteomes" id="UP001143330"/>
    </source>
</evidence>
<dbReference type="Pfam" id="PF06742">
    <property type="entry name" value="DUF1214"/>
    <property type="match status" value="1"/>
</dbReference>
<dbReference type="EMBL" id="BSFM01000014">
    <property type="protein sequence ID" value="GLK84941.1"/>
    <property type="molecule type" value="Genomic_DNA"/>
</dbReference>
<comment type="caution">
    <text evidence="2">The sequence shown here is derived from an EMBL/GenBank/DDBJ whole genome shotgun (WGS) entry which is preliminary data.</text>
</comment>
<organism evidence="2 3">
    <name type="scientific">Ancylobacter defluvii</name>
    <dbReference type="NCBI Taxonomy" id="1282440"/>
    <lineage>
        <taxon>Bacteria</taxon>
        <taxon>Pseudomonadati</taxon>
        <taxon>Pseudomonadota</taxon>
        <taxon>Alphaproteobacteria</taxon>
        <taxon>Hyphomicrobiales</taxon>
        <taxon>Xanthobacteraceae</taxon>
        <taxon>Ancylobacter</taxon>
    </lineage>
</organism>
<dbReference type="PIRSF" id="PIRSF009471">
    <property type="entry name" value="UCP009471"/>
    <property type="match status" value="1"/>
</dbReference>
<dbReference type="InterPro" id="IPR037049">
    <property type="entry name" value="DUF1214_C_sf"/>
</dbReference>
<gene>
    <name evidence="2" type="ORF">GCM10017653_30110</name>
</gene>
<evidence type="ECO:0000259" key="1">
    <source>
        <dbReference type="Pfam" id="PF06742"/>
    </source>
</evidence>
<dbReference type="SUPFAM" id="SSF160935">
    <property type="entry name" value="VPA0735-like"/>
    <property type="match status" value="1"/>
</dbReference>
<sequence length="191" mass="20308">MRPLLFILTLAIGAVVGLGLVWFATANGYGPGVVRAGAWKAWPKAGTEDADPYARAALARAGELPLELADGLAFVAATDDSGKSLDGRCDIRLSGTVPQARFWTLTLTDHDGNLVDNAADRHGFTSTEVVWNRDGTVDVALGPRARAGNWLPTGARDRLVLTLRLYDAPVGLASRTSDAPDMPKLITERCP</sequence>
<dbReference type="PANTHER" id="PTHR36509:SF2">
    <property type="entry name" value="BLL3101 PROTEIN"/>
    <property type="match status" value="1"/>
</dbReference>
<dbReference type="InterPro" id="IPR012038">
    <property type="entry name" value="UCP009471"/>
</dbReference>
<keyword evidence="3" id="KW-1185">Reference proteome</keyword>
<evidence type="ECO:0000313" key="2">
    <source>
        <dbReference type="EMBL" id="GLK84941.1"/>
    </source>
</evidence>
<dbReference type="Proteomes" id="UP001143330">
    <property type="component" value="Unassembled WGS sequence"/>
</dbReference>
<dbReference type="PANTHER" id="PTHR36509">
    <property type="entry name" value="BLL3101 PROTEIN"/>
    <property type="match status" value="1"/>
</dbReference>
<dbReference type="InterPro" id="IPR010621">
    <property type="entry name" value="DUF1214"/>
</dbReference>